<dbReference type="GO" id="GO:0034389">
    <property type="term" value="P:lipid droplet organization"/>
    <property type="evidence" value="ECO:0007669"/>
    <property type="project" value="TreeGrafter"/>
</dbReference>
<feature type="transmembrane region" description="Helical" evidence="8">
    <location>
        <begin position="59"/>
        <end position="75"/>
    </location>
</feature>
<dbReference type="GO" id="GO:0019915">
    <property type="term" value="P:lipid storage"/>
    <property type="evidence" value="ECO:0007669"/>
    <property type="project" value="InterPro"/>
</dbReference>
<dbReference type="EMBL" id="SPRH01000039">
    <property type="protein sequence ID" value="TIB98301.1"/>
    <property type="molecule type" value="Genomic_DNA"/>
</dbReference>
<dbReference type="PANTHER" id="PTHR23129">
    <property type="entry name" value="ACYL-COENZYME A DIPHOSPHATASE FITM2"/>
    <property type="match status" value="1"/>
</dbReference>
<reference evidence="9 10" key="1">
    <citation type="submission" date="2019-03" db="EMBL/GenBank/DDBJ databases">
        <title>Sequencing 25 genomes of Wallemia mellicola.</title>
        <authorList>
            <person name="Gostincar C."/>
        </authorList>
    </citation>
    <scope>NUCLEOTIDE SEQUENCE [LARGE SCALE GENOMIC DNA]</scope>
    <source>
        <strain evidence="9 10">EXF-1262</strain>
    </source>
</reference>
<dbReference type="GO" id="GO:0005789">
    <property type="term" value="C:endoplasmic reticulum membrane"/>
    <property type="evidence" value="ECO:0007669"/>
    <property type="project" value="UniProtKB-SubCell"/>
</dbReference>
<evidence type="ECO:0000256" key="1">
    <source>
        <dbReference type="ARBA" id="ARBA00004477"/>
    </source>
</evidence>
<keyword evidence="7 8" id="KW-0472">Membrane</keyword>
<accession>A0A4T0NMH7</accession>
<evidence type="ECO:0000256" key="6">
    <source>
        <dbReference type="ARBA" id="ARBA00023098"/>
    </source>
</evidence>
<keyword evidence="5 8" id="KW-1133">Transmembrane helix</keyword>
<dbReference type="GO" id="GO:0008654">
    <property type="term" value="P:phospholipid biosynthetic process"/>
    <property type="evidence" value="ECO:0007669"/>
    <property type="project" value="TreeGrafter"/>
</dbReference>
<comment type="subcellular location">
    <subcellularLocation>
        <location evidence="1">Endoplasmic reticulum membrane</location>
        <topology evidence="1">Multi-pass membrane protein</topology>
    </subcellularLocation>
</comment>
<gene>
    <name evidence="9" type="ORF">E3Q17_03057</name>
</gene>
<dbReference type="PANTHER" id="PTHR23129:SF0">
    <property type="entry name" value="ACYL-COENZYME A DIPHOSPHATASE FITM2"/>
    <property type="match status" value="1"/>
</dbReference>
<evidence type="ECO:0000256" key="4">
    <source>
        <dbReference type="ARBA" id="ARBA00022824"/>
    </source>
</evidence>
<evidence type="ECO:0000313" key="10">
    <source>
        <dbReference type="Proteomes" id="UP000307169"/>
    </source>
</evidence>
<sequence length="268" mass="30199">MIQNLGFITLLSAIVLLGTLYSVYYDTFQDTSSAVSFAKSATYFATKKNIFNKLFVKKAWGWTTASVLALLVSAPHDERTTNKRWRIVTVSRWVAATSSWFLFTNWFFGDSLLHRIWLITGAQCVREEDNLEGTPATPLLVPVNHLECYPQPLNSADISAPLKAAKWVGGHDVSGHTFLLMLSAYVIFVTLKPCYSHLIRVNSVKDEKAPLQSGLSILHKVAVYFSIALLLLWIWMLLVTCVYFHTPYEKFTGLLTGYMSIFTVSLIN</sequence>
<keyword evidence="6" id="KW-0443">Lipid metabolism</keyword>
<evidence type="ECO:0000256" key="3">
    <source>
        <dbReference type="ARBA" id="ARBA00022801"/>
    </source>
</evidence>
<comment type="caution">
    <text evidence="9">The sequence shown here is derived from an EMBL/GenBank/DDBJ whole genome shotgun (WGS) entry which is preliminary data.</text>
</comment>
<evidence type="ECO:0000256" key="7">
    <source>
        <dbReference type="ARBA" id="ARBA00023136"/>
    </source>
</evidence>
<keyword evidence="2 8" id="KW-0812">Transmembrane</keyword>
<feature type="transmembrane region" description="Helical" evidence="8">
    <location>
        <begin position="173"/>
        <end position="191"/>
    </location>
</feature>
<dbReference type="AlphaFoldDB" id="A0A4T0NMH7"/>
<dbReference type="Pfam" id="PF10261">
    <property type="entry name" value="FIT"/>
    <property type="match status" value="1"/>
</dbReference>
<feature type="transmembrane region" description="Helical" evidence="8">
    <location>
        <begin position="87"/>
        <end position="108"/>
    </location>
</feature>
<dbReference type="Proteomes" id="UP000307169">
    <property type="component" value="Unassembled WGS sequence"/>
</dbReference>
<organism evidence="9 10">
    <name type="scientific">Wallemia mellicola</name>
    <dbReference type="NCBI Taxonomy" id="1708541"/>
    <lineage>
        <taxon>Eukaryota</taxon>
        <taxon>Fungi</taxon>
        <taxon>Dikarya</taxon>
        <taxon>Basidiomycota</taxon>
        <taxon>Wallemiomycotina</taxon>
        <taxon>Wallemiomycetes</taxon>
        <taxon>Wallemiales</taxon>
        <taxon>Wallemiaceae</taxon>
        <taxon>Wallemia</taxon>
    </lineage>
</organism>
<evidence type="ECO:0000256" key="5">
    <source>
        <dbReference type="ARBA" id="ARBA00022989"/>
    </source>
</evidence>
<keyword evidence="4" id="KW-0256">Endoplasmic reticulum</keyword>
<proteinExistence type="predicted"/>
<evidence type="ECO:0000256" key="8">
    <source>
        <dbReference type="SAM" id="Phobius"/>
    </source>
</evidence>
<protein>
    <recommendedName>
        <fullName evidence="11">FIT family protein scs3</fullName>
    </recommendedName>
</protein>
<keyword evidence="3" id="KW-0378">Hydrolase</keyword>
<name>A0A4T0NMH7_9BASI</name>
<evidence type="ECO:0000313" key="9">
    <source>
        <dbReference type="EMBL" id="TIB98301.1"/>
    </source>
</evidence>
<dbReference type="InterPro" id="IPR019388">
    <property type="entry name" value="FIT"/>
</dbReference>
<evidence type="ECO:0008006" key="11">
    <source>
        <dbReference type="Google" id="ProtNLM"/>
    </source>
</evidence>
<feature type="transmembrane region" description="Helical" evidence="8">
    <location>
        <begin position="221"/>
        <end position="245"/>
    </location>
</feature>
<evidence type="ECO:0000256" key="2">
    <source>
        <dbReference type="ARBA" id="ARBA00022692"/>
    </source>
</evidence>
<dbReference type="GO" id="GO:0010945">
    <property type="term" value="F:coenzyme A diphosphatase activity"/>
    <property type="evidence" value="ECO:0007669"/>
    <property type="project" value="InterPro"/>
</dbReference>